<dbReference type="Pfam" id="PF03822">
    <property type="entry name" value="NAF"/>
    <property type="match status" value="1"/>
</dbReference>
<dbReference type="Gene3D" id="1.10.510.10">
    <property type="entry name" value="Transferase(Phosphotransferase) domain 1"/>
    <property type="match status" value="1"/>
</dbReference>
<keyword evidence="13" id="KW-1133">Transmembrane helix</keyword>
<sequence length="420" mass="47989">MNRTKIKHRVGKYEVGRTIGEGTFAKVKFAKNSETGENVAIKILDKDKVLKHKMAEQIKREIATMKLIRHPHVVQLYEVGPFSTSSMCYVGNRLSRIIGIKVNHGRMREEEARKYFQQLIHTVDYCHSRGVYHRDLKPENLLLDASGDLKVSDFGLSALSQQVRADGLLHTTCGTPNYVAPEVLNDRGYDGATADLWSCGVILFVLLAGYLPFDDSNLMNLYNKISAAEFTCPPWISFGAMKLITRILDPNPMTRITVPEILEDEWFKKDYRPPVFDEIEDANLDDVEAVFRDSEVSILNILNAIIYLLIIEERSVCNTKFISHATHFLELKQEYHVTEKREEKPTSMNAFELISMSQGLNLGNLFDEQGFKRETRFTSKCPANEIISKIEEAAKPLGFDVHKKNYKVVMKFTLMHSIYV</sequence>
<evidence type="ECO:0000256" key="7">
    <source>
        <dbReference type="ARBA" id="ARBA00022777"/>
    </source>
</evidence>
<dbReference type="PROSITE" id="PS50816">
    <property type="entry name" value="NAF"/>
    <property type="match status" value="1"/>
</dbReference>
<evidence type="ECO:0000256" key="4">
    <source>
        <dbReference type="ARBA" id="ARBA00022527"/>
    </source>
</evidence>
<comment type="caution">
    <text evidence="16">The sequence shown here is derived from an EMBL/GenBank/DDBJ whole genome shotgun (WGS) entry which is preliminary data.</text>
</comment>
<organism evidence="16 17">
    <name type="scientific">Solanum commersonii</name>
    <name type="common">Commerson's wild potato</name>
    <name type="synonym">Commerson's nightshade</name>
    <dbReference type="NCBI Taxonomy" id="4109"/>
    <lineage>
        <taxon>Eukaryota</taxon>
        <taxon>Viridiplantae</taxon>
        <taxon>Streptophyta</taxon>
        <taxon>Embryophyta</taxon>
        <taxon>Tracheophyta</taxon>
        <taxon>Spermatophyta</taxon>
        <taxon>Magnoliopsida</taxon>
        <taxon>eudicotyledons</taxon>
        <taxon>Gunneridae</taxon>
        <taxon>Pentapetalae</taxon>
        <taxon>asterids</taxon>
        <taxon>lamiids</taxon>
        <taxon>Solanales</taxon>
        <taxon>Solanaceae</taxon>
        <taxon>Solanoideae</taxon>
        <taxon>Solaneae</taxon>
        <taxon>Solanum</taxon>
    </lineage>
</organism>
<dbReference type="Gene3D" id="3.30.310.80">
    <property type="entry name" value="Kinase associated domain 1, KA1"/>
    <property type="match status" value="1"/>
</dbReference>
<feature type="binding site" evidence="11">
    <location>
        <position position="42"/>
    </location>
    <ligand>
        <name>ATP</name>
        <dbReference type="ChEBI" id="CHEBI:30616"/>
    </ligand>
</feature>
<keyword evidence="13" id="KW-0812">Transmembrane</keyword>
<comment type="catalytic activity">
    <reaction evidence="9">
        <text>L-threonyl-[protein] + ATP = O-phospho-L-threonyl-[protein] + ADP + H(+)</text>
        <dbReference type="Rhea" id="RHEA:46608"/>
        <dbReference type="Rhea" id="RHEA-COMP:11060"/>
        <dbReference type="Rhea" id="RHEA-COMP:11605"/>
        <dbReference type="ChEBI" id="CHEBI:15378"/>
        <dbReference type="ChEBI" id="CHEBI:30013"/>
        <dbReference type="ChEBI" id="CHEBI:30616"/>
        <dbReference type="ChEBI" id="CHEBI:61977"/>
        <dbReference type="ChEBI" id="CHEBI:456216"/>
        <dbReference type="EC" id="2.7.11.1"/>
    </reaction>
</comment>
<keyword evidence="13" id="KW-0472">Membrane</keyword>
<comment type="cofactor">
    <cofactor evidence="1">
        <name>Mn(2+)</name>
        <dbReference type="ChEBI" id="CHEBI:29035"/>
    </cofactor>
</comment>
<evidence type="ECO:0000256" key="9">
    <source>
        <dbReference type="ARBA" id="ARBA00047899"/>
    </source>
</evidence>
<evidence type="ECO:0000259" key="14">
    <source>
        <dbReference type="PROSITE" id="PS50011"/>
    </source>
</evidence>
<feature type="domain" description="Protein kinase" evidence="14">
    <location>
        <begin position="13"/>
        <end position="267"/>
    </location>
</feature>
<dbReference type="InterPro" id="IPR004041">
    <property type="entry name" value="NAF_dom"/>
</dbReference>
<dbReference type="PROSITE" id="PS00107">
    <property type="entry name" value="PROTEIN_KINASE_ATP"/>
    <property type="match status" value="1"/>
</dbReference>
<dbReference type="FunFam" id="3.30.200.20:FF:000096">
    <property type="entry name" value="Non-specific serine/threonine protein kinase"/>
    <property type="match status" value="1"/>
</dbReference>
<comment type="catalytic activity">
    <reaction evidence="10">
        <text>L-seryl-[protein] + ATP = O-phospho-L-seryl-[protein] + ADP + H(+)</text>
        <dbReference type="Rhea" id="RHEA:17989"/>
        <dbReference type="Rhea" id="RHEA-COMP:9863"/>
        <dbReference type="Rhea" id="RHEA-COMP:11604"/>
        <dbReference type="ChEBI" id="CHEBI:15378"/>
        <dbReference type="ChEBI" id="CHEBI:29999"/>
        <dbReference type="ChEBI" id="CHEBI:30616"/>
        <dbReference type="ChEBI" id="CHEBI:83421"/>
        <dbReference type="ChEBI" id="CHEBI:456216"/>
        <dbReference type="EC" id="2.7.11.1"/>
    </reaction>
</comment>
<keyword evidence="8 11" id="KW-0067">ATP-binding</keyword>
<dbReference type="FunFam" id="1.10.510.10:FF:000279">
    <property type="entry name" value="Non-specific serine/threonine protein kinase"/>
    <property type="match status" value="1"/>
</dbReference>
<gene>
    <name evidence="16" type="ORF">H5410_000748</name>
</gene>
<evidence type="ECO:0000313" key="16">
    <source>
        <dbReference type="EMBL" id="KAG5629031.1"/>
    </source>
</evidence>
<dbReference type="InterPro" id="IPR008271">
    <property type="entry name" value="Ser/Thr_kinase_AS"/>
</dbReference>
<keyword evidence="7" id="KW-0418">Kinase</keyword>
<dbReference type="AlphaFoldDB" id="A0A9J6AY53"/>
<dbReference type="PROSITE" id="PS50011">
    <property type="entry name" value="PROTEIN_KINASE_DOM"/>
    <property type="match status" value="1"/>
</dbReference>
<keyword evidence="6 11" id="KW-0547">Nucleotide-binding</keyword>
<feature type="domain" description="NAF" evidence="15">
    <location>
        <begin position="343"/>
        <end position="367"/>
    </location>
</feature>
<dbReference type="EC" id="2.7.11.1" evidence="3"/>
<keyword evidence="5" id="KW-0808">Transferase</keyword>
<dbReference type="InterPro" id="IPR017441">
    <property type="entry name" value="Protein_kinase_ATP_BS"/>
</dbReference>
<evidence type="ECO:0000256" key="1">
    <source>
        <dbReference type="ARBA" id="ARBA00001936"/>
    </source>
</evidence>
<evidence type="ECO:0000256" key="3">
    <source>
        <dbReference type="ARBA" id="ARBA00012513"/>
    </source>
</evidence>
<evidence type="ECO:0000259" key="15">
    <source>
        <dbReference type="PROSITE" id="PS50816"/>
    </source>
</evidence>
<dbReference type="Proteomes" id="UP000824120">
    <property type="component" value="Chromosome 1"/>
</dbReference>
<protein>
    <recommendedName>
        <fullName evidence="3">non-specific serine/threonine protein kinase</fullName>
        <ecNumber evidence="3">2.7.11.1</ecNumber>
    </recommendedName>
</protein>
<dbReference type="EMBL" id="JACXVP010000001">
    <property type="protein sequence ID" value="KAG5629031.1"/>
    <property type="molecule type" value="Genomic_DNA"/>
</dbReference>
<accession>A0A9J6AY53</accession>
<dbReference type="SUPFAM" id="SSF56112">
    <property type="entry name" value="Protein kinase-like (PK-like)"/>
    <property type="match status" value="1"/>
</dbReference>
<name>A0A9J6AY53_SOLCO</name>
<dbReference type="OrthoDB" id="193931at2759"/>
<evidence type="ECO:0000256" key="11">
    <source>
        <dbReference type="PROSITE-ProRule" id="PRU10141"/>
    </source>
</evidence>
<evidence type="ECO:0000256" key="12">
    <source>
        <dbReference type="RuleBase" id="RU000304"/>
    </source>
</evidence>
<dbReference type="InterPro" id="IPR018451">
    <property type="entry name" value="NAF/FISL_domain"/>
</dbReference>
<dbReference type="PROSITE" id="PS00108">
    <property type="entry name" value="PROTEIN_KINASE_ST"/>
    <property type="match status" value="1"/>
</dbReference>
<keyword evidence="4 12" id="KW-0723">Serine/threonine-protein kinase</keyword>
<proteinExistence type="inferred from homology"/>
<evidence type="ECO:0000256" key="6">
    <source>
        <dbReference type="ARBA" id="ARBA00022741"/>
    </source>
</evidence>
<evidence type="ECO:0000256" key="10">
    <source>
        <dbReference type="ARBA" id="ARBA00048679"/>
    </source>
</evidence>
<dbReference type="GO" id="GO:0007165">
    <property type="term" value="P:signal transduction"/>
    <property type="evidence" value="ECO:0007669"/>
    <property type="project" value="InterPro"/>
</dbReference>
<feature type="transmembrane region" description="Helical" evidence="13">
    <location>
        <begin position="194"/>
        <end position="213"/>
    </location>
</feature>
<dbReference type="SMART" id="SM00220">
    <property type="entry name" value="S_TKc"/>
    <property type="match status" value="1"/>
</dbReference>
<dbReference type="GO" id="GO:0004674">
    <property type="term" value="F:protein serine/threonine kinase activity"/>
    <property type="evidence" value="ECO:0007669"/>
    <property type="project" value="UniProtKB-KW"/>
</dbReference>
<evidence type="ECO:0000256" key="8">
    <source>
        <dbReference type="ARBA" id="ARBA00022840"/>
    </source>
</evidence>
<keyword evidence="17" id="KW-1185">Reference proteome</keyword>
<comment type="similarity">
    <text evidence="2">Belongs to the protein kinase superfamily. CAMK Ser/Thr protein kinase family. SNF1 subfamily.</text>
</comment>
<dbReference type="PANTHER" id="PTHR43895">
    <property type="entry name" value="CALCIUM/CALMODULIN-DEPENDENT PROTEIN KINASE KINASE-RELATED"/>
    <property type="match status" value="1"/>
</dbReference>
<evidence type="ECO:0000256" key="5">
    <source>
        <dbReference type="ARBA" id="ARBA00022679"/>
    </source>
</evidence>
<dbReference type="InterPro" id="IPR011009">
    <property type="entry name" value="Kinase-like_dom_sf"/>
</dbReference>
<evidence type="ECO:0000256" key="2">
    <source>
        <dbReference type="ARBA" id="ARBA00006234"/>
    </source>
</evidence>
<dbReference type="CDD" id="cd12195">
    <property type="entry name" value="CIPK_C"/>
    <property type="match status" value="1"/>
</dbReference>
<reference evidence="16 17" key="1">
    <citation type="submission" date="2020-09" db="EMBL/GenBank/DDBJ databases">
        <title>De no assembly of potato wild relative species, Solanum commersonii.</title>
        <authorList>
            <person name="Cho K."/>
        </authorList>
    </citation>
    <scope>NUCLEOTIDE SEQUENCE [LARGE SCALE GENOMIC DNA]</scope>
    <source>
        <strain evidence="16">LZ3.2</strain>
        <tissue evidence="16">Leaf</tissue>
    </source>
</reference>
<evidence type="ECO:0000256" key="13">
    <source>
        <dbReference type="SAM" id="Phobius"/>
    </source>
</evidence>
<dbReference type="InterPro" id="IPR000719">
    <property type="entry name" value="Prot_kinase_dom"/>
</dbReference>
<dbReference type="Pfam" id="PF00069">
    <property type="entry name" value="Pkinase"/>
    <property type="match status" value="1"/>
</dbReference>
<evidence type="ECO:0000313" key="17">
    <source>
        <dbReference type="Proteomes" id="UP000824120"/>
    </source>
</evidence>
<dbReference type="PANTHER" id="PTHR43895:SF104">
    <property type="entry name" value="CBL-INTERACTING SERINE_THREONINE-PROTEIN KINASE 3"/>
    <property type="match status" value="1"/>
</dbReference>
<dbReference type="GO" id="GO:0005524">
    <property type="term" value="F:ATP binding"/>
    <property type="evidence" value="ECO:0007669"/>
    <property type="project" value="UniProtKB-UniRule"/>
</dbReference>